<reference evidence="1 2" key="1">
    <citation type="submission" date="2021-02" db="EMBL/GenBank/DDBJ databases">
        <title>Activity-based single-cell genomes from oceanic crustal fluid captures similar information to metagenomic and metatranscriptomic surveys with orders of magnitude less sampling.</title>
        <authorList>
            <person name="D'Angelo T.S."/>
            <person name="Orcutt B.N."/>
        </authorList>
    </citation>
    <scope>NUCLEOTIDE SEQUENCE [LARGE SCALE GENOMIC DNA]</scope>
    <source>
        <strain evidence="1">AH-315-G02</strain>
    </source>
</reference>
<gene>
    <name evidence="1" type="ORF">JYU06_04700</name>
</gene>
<dbReference type="EMBL" id="JAFITO010000055">
    <property type="protein sequence ID" value="MBN4068799.1"/>
    <property type="molecule type" value="Genomic_DNA"/>
</dbReference>
<keyword evidence="2" id="KW-1185">Reference proteome</keyword>
<proteinExistence type="predicted"/>
<evidence type="ECO:0000313" key="1">
    <source>
        <dbReference type="EMBL" id="MBN4068799.1"/>
    </source>
</evidence>
<accession>A0ABS3AUN2</accession>
<comment type="caution">
    <text evidence="1">The sequence shown here is derived from an EMBL/GenBank/DDBJ whole genome shotgun (WGS) entry which is preliminary data.</text>
</comment>
<protein>
    <submittedName>
        <fullName evidence="1">Uncharacterized protein</fullName>
    </submittedName>
</protein>
<name>A0ABS3AUN2_9BACT</name>
<evidence type="ECO:0000313" key="2">
    <source>
        <dbReference type="Proteomes" id="UP000717534"/>
    </source>
</evidence>
<dbReference type="Proteomes" id="UP000717534">
    <property type="component" value="Unassembled WGS sequence"/>
</dbReference>
<sequence>MHQFVTKETVVNPRHYVGVRMQQGVPVLDSDLNEIVDIPMHTIELLLRDVIGNGVPGKGQGFAISSIEVDNDFAIEAGVVMLGGWQVFNPQRIQYSQQPRFLDSNGVSTGTDLTTPSGDRTDIVYLDVWEQETSANSGDYSDARLVNATIGVETALRQERRWTVWVAENETDFDNLILNESGHKYLPLAKLFRSDSIRIQPYMSMDLRRMGLTLADAVKAPMYIKRGSEELGPERFSSMLSELRSVLRIWQENILFPVGGTSGLNVFIIYQNAFNDLYYFTSAAEVNSDTLNLDNSDGLKVMQSLVNAQKRMITALRSISSGDPDIYKLYESYINGDSGKNIGGIQPAINDQDFLTTVKEQEALIEYLSLSTGNLPEGDVLVSMKEVAPSTAIDPLTGFTITYRVESDLQIPTTAEQFDLEAYGSDVRWAITLDKSSVTLAPGQSEEVVMSVDPDDSLANGEIAQVNLIARAHRRSSIKSVLPAETFTIGSPPPGATFFYYSGNVPLSGGVLIISRAQIENKTYDVNFTLVNSSGGGVTGQEHTFRLNHELQWPPTSPAGVNPGAWLPPSPQEQSNLVVSDADQPVTITIFAPSLSGVSEDINFTLIITATLTHSDGAPVMAGKTKLIELPIVVGMTP</sequence>
<organism evidence="1 2">
    <name type="scientific">Desulfotalea psychrophila</name>
    <dbReference type="NCBI Taxonomy" id="84980"/>
    <lineage>
        <taxon>Bacteria</taxon>
        <taxon>Pseudomonadati</taxon>
        <taxon>Thermodesulfobacteriota</taxon>
        <taxon>Desulfobulbia</taxon>
        <taxon>Desulfobulbales</taxon>
        <taxon>Desulfocapsaceae</taxon>
        <taxon>Desulfotalea</taxon>
    </lineage>
</organism>